<sequence length="842" mass="96090">MRSLKGFLLYGAIIGTVIMSLLVFTGVSFGYGAYVKKQTIERAEKTAEITFNSLYVLMKKGWDKEQITSFLEANEESYKANHITVDFYSRDMQFNGKVKDVFADGIPKQKLENNIITYYYPKTIEQDCLVCHIDNQVGDVLGVLQLSEDIQPIIDEAKQDTLLYLLFLFPLPVLGAYILSRFLVGRLEKSISVLHNKIENVNKTDDLQLFEDTNIDLTFSEINVIYDELKALSKRIRSISVDKDILEFEVKLLEKFIITSEVVKDWKEHVNVLLIEINKIMDVHLIFSLFKVEDEDYVLEVFWLLEPNEETKASFEQMIKEKIGQTNAHKDVEMFALEIYHNVADPTSGFDDLDDDNINFQTKSLFLETPRIGGIVGIGVNSNLSSDATRSLVVESILTTLLNVIGSVKAVYKYTKELEYFATRDPLTNLYTQRVYWEMLNYEVLRANRHGYKFGVIVIDLDDFKLINDLHGHLFGDKFLQQVAQVIKGSLREGDILARYGGDEYAIVLPFADVEQVHFVGTRIMDELKKFTLEAPNGATVRVSASIGAAVYPDHAEDSKNLFLIADNMMYKAKGRGKDQIGLPSSDDVIEIFKTIEDKNTLILKALEENRVIPFFQPIKRTSDGQILANEVLMRIDLPEQIMVASDFVEIAESMGIISKLDYMLIEKALHKANAENYTGLLFLNLSPKALIVSDFLKNVRKLVKQYKIPHSQIVFEITERDTVKNLTVLSKFVLELKREGFKFAIDDFGSGFSSYQYIKRLPIDYIKIEGEFIRSLTTDDETDRAIVLSIVTLARELGIVTIGEFVEDEETYQYIKEIGITYAQGYHIGRPSPNLHLDKVR</sequence>
<dbReference type="SMART" id="SM00052">
    <property type="entry name" value="EAL"/>
    <property type="match status" value="1"/>
</dbReference>
<evidence type="ECO:0000259" key="3">
    <source>
        <dbReference type="PROSITE" id="PS50887"/>
    </source>
</evidence>
<feature type="domain" description="EAL" evidence="2">
    <location>
        <begin position="596"/>
        <end position="842"/>
    </location>
</feature>
<reference evidence="4 5" key="1">
    <citation type="submission" date="2016-09" db="EMBL/GenBank/DDBJ databases">
        <title>Desulfuribacillus arsenicus sp. nov., an obligately anaerobic, dissimilatory arsenic- and antimonate-reducing bacterium isolated from anoxic sediments.</title>
        <authorList>
            <person name="Abin C.A."/>
            <person name="Hollibaugh J.T."/>
        </authorList>
    </citation>
    <scope>NUCLEOTIDE SEQUENCE [LARGE SCALE GENOMIC DNA]</scope>
    <source>
        <strain evidence="4 5">MLFW-2</strain>
    </source>
</reference>
<dbReference type="CDD" id="cd01949">
    <property type="entry name" value="GGDEF"/>
    <property type="match status" value="1"/>
</dbReference>
<gene>
    <name evidence="4" type="ORF">BHU72_08560</name>
</gene>
<evidence type="ECO:0000259" key="2">
    <source>
        <dbReference type="PROSITE" id="PS50883"/>
    </source>
</evidence>
<feature type="domain" description="GGDEF" evidence="3">
    <location>
        <begin position="452"/>
        <end position="586"/>
    </location>
</feature>
<dbReference type="Gene3D" id="3.30.70.270">
    <property type="match status" value="1"/>
</dbReference>
<dbReference type="FunFam" id="3.30.70.270:FF:000001">
    <property type="entry name" value="Diguanylate cyclase domain protein"/>
    <property type="match status" value="1"/>
</dbReference>
<evidence type="ECO:0000256" key="1">
    <source>
        <dbReference type="SAM" id="Phobius"/>
    </source>
</evidence>
<dbReference type="Gene3D" id="3.20.20.450">
    <property type="entry name" value="EAL domain"/>
    <property type="match status" value="1"/>
</dbReference>
<dbReference type="CDD" id="cd01948">
    <property type="entry name" value="EAL"/>
    <property type="match status" value="1"/>
</dbReference>
<evidence type="ECO:0008006" key="6">
    <source>
        <dbReference type="Google" id="ProtNLM"/>
    </source>
</evidence>
<comment type="caution">
    <text evidence="4">The sequence shown here is derived from an EMBL/GenBank/DDBJ whole genome shotgun (WGS) entry which is preliminary data.</text>
</comment>
<keyword evidence="1" id="KW-0472">Membrane</keyword>
<dbReference type="RefSeq" id="WP_069702978.1">
    <property type="nucleotide sequence ID" value="NZ_MJAT01000037.1"/>
</dbReference>
<dbReference type="InterPro" id="IPR000160">
    <property type="entry name" value="GGDEF_dom"/>
</dbReference>
<dbReference type="InterPro" id="IPR001633">
    <property type="entry name" value="EAL_dom"/>
</dbReference>
<feature type="transmembrane region" description="Helical" evidence="1">
    <location>
        <begin position="162"/>
        <end position="184"/>
    </location>
</feature>
<dbReference type="SUPFAM" id="SSF141868">
    <property type="entry name" value="EAL domain-like"/>
    <property type="match status" value="1"/>
</dbReference>
<dbReference type="InterPro" id="IPR043128">
    <property type="entry name" value="Rev_trsase/Diguanyl_cyclase"/>
</dbReference>
<dbReference type="STRING" id="1390249.BHU72_08560"/>
<dbReference type="SUPFAM" id="SSF55073">
    <property type="entry name" value="Nucleotide cyclase"/>
    <property type="match status" value="1"/>
</dbReference>
<keyword evidence="1" id="KW-1133">Transmembrane helix</keyword>
<protein>
    <recommendedName>
        <fullName evidence="6">Diguanylate cyclase</fullName>
    </recommendedName>
</protein>
<dbReference type="GO" id="GO:0071111">
    <property type="term" value="F:cyclic-guanylate-specific phosphodiesterase activity"/>
    <property type="evidence" value="ECO:0007669"/>
    <property type="project" value="InterPro"/>
</dbReference>
<dbReference type="Proteomes" id="UP000095255">
    <property type="component" value="Unassembled WGS sequence"/>
</dbReference>
<dbReference type="NCBIfam" id="TIGR00254">
    <property type="entry name" value="GGDEF"/>
    <property type="match status" value="1"/>
</dbReference>
<evidence type="ECO:0000313" key="4">
    <source>
        <dbReference type="EMBL" id="OEH84551.1"/>
    </source>
</evidence>
<dbReference type="EMBL" id="MJAT01000037">
    <property type="protein sequence ID" value="OEH84551.1"/>
    <property type="molecule type" value="Genomic_DNA"/>
</dbReference>
<name>A0A1E5L398_9FIRM</name>
<dbReference type="InterPro" id="IPR029787">
    <property type="entry name" value="Nucleotide_cyclase"/>
</dbReference>
<dbReference type="PANTHER" id="PTHR33121:SF71">
    <property type="entry name" value="OXYGEN SENSOR PROTEIN DOSP"/>
    <property type="match status" value="1"/>
</dbReference>
<organism evidence="4 5">
    <name type="scientific">Desulfuribacillus stibiiarsenatis</name>
    <dbReference type="NCBI Taxonomy" id="1390249"/>
    <lineage>
        <taxon>Bacteria</taxon>
        <taxon>Bacillati</taxon>
        <taxon>Bacillota</taxon>
        <taxon>Desulfuribacillia</taxon>
        <taxon>Desulfuribacillales</taxon>
        <taxon>Desulfuribacillaceae</taxon>
        <taxon>Desulfuribacillus</taxon>
    </lineage>
</organism>
<dbReference type="PROSITE" id="PS50887">
    <property type="entry name" value="GGDEF"/>
    <property type="match status" value="1"/>
</dbReference>
<dbReference type="PROSITE" id="PS50883">
    <property type="entry name" value="EAL"/>
    <property type="match status" value="1"/>
</dbReference>
<keyword evidence="1" id="KW-0812">Transmembrane</keyword>
<dbReference type="Pfam" id="PF00990">
    <property type="entry name" value="GGDEF"/>
    <property type="match status" value="1"/>
</dbReference>
<dbReference type="OrthoDB" id="9762141at2"/>
<dbReference type="Gene3D" id="3.30.450.290">
    <property type="match status" value="1"/>
</dbReference>
<dbReference type="SMART" id="SM00267">
    <property type="entry name" value="GGDEF"/>
    <property type="match status" value="1"/>
</dbReference>
<proteinExistence type="predicted"/>
<evidence type="ECO:0000313" key="5">
    <source>
        <dbReference type="Proteomes" id="UP000095255"/>
    </source>
</evidence>
<dbReference type="InterPro" id="IPR050706">
    <property type="entry name" value="Cyclic-di-GMP_PDE-like"/>
</dbReference>
<accession>A0A1E5L398</accession>
<dbReference type="PANTHER" id="PTHR33121">
    <property type="entry name" value="CYCLIC DI-GMP PHOSPHODIESTERASE PDEF"/>
    <property type="match status" value="1"/>
</dbReference>
<dbReference type="Pfam" id="PF00563">
    <property type="entry name" value="EAL"/>
    <property type="match status" value="1"/>
</dbReference>
<feature type="transmembrane region" description="Helical" evidence="1">
    <location>
        <begin position="7"/>
        <end position="34"/>
    </location>
</feature>
<dbReference type="InterPro" id="IPR035919">
    <property type="entry name" value="EAL_sf"/>
</dbReference>
<keyword evidence="5" id="KW-1185">Reference proteome</keyword>
<dbReference type="AlphaFoldDB" id="A0A1E5L398"/>